<gene>
    <name evidence="19" type="ORF">AB6A40_002058</name>
</gene>
<evidence type="ECO:0000256" key="7">
    <source>
        <dbReference type="ARBA" id="ARBA00022786"/>
    </source>
</evidence>
<feature type="binding site" evidence="13">
    <location>
        <begin position="52"/>
        <end position="55"/>
    </location>
    <ligand>
        <name>ATP</name>
        <dbReference type="ChEBI" id="CHEBI:30616"/>
    </ligand>
</feature>
<feature type="binding site" evidence="14">
    <location>
        <position position="446"/>
    </location>
    <ligand>
        <name>Zn(2+)</name>
        <dbReference type="ChEBI" id="CHEBI:29105"/>
    </ligand>
</feature>
<dbReference type="FunFam" id="3.50.50.80:FF:000002">
    <property type="entry name" value="SUMO-activating enzyme subunit 2"/>
    <property type="match status" value="1"/>
</dbReference>
<feature type="binding site" evidence="14">
    <location>
        <position position="449"/>
    </location>
    <ligand>
        <name>Zn(2+)</name>
        <dbReference type="ChEBI" id="CHEBI:29105"/>
    </ligand>
</feature>
<dbReference type="InterPro" id="IPR030661">
    <property type="entry name" value="Uba2"/>
</dbReference>
<comment type="similarity">
    <text evidence="3 11">Belongs to the ubiquitin-activating E1 family.</text>
</comment>
<evidence type="ECO:0000313" key="19">
    <source>
        <dbReference type="EMBL" id="MFH4975349.1"/>
    </source>
</evidence>
<feature type="binding site" evidence="13">
    <location>
        <begin position="113"/>
        <end position="118"/>
    </location>
    <ligand>
        <name>ATP</name>
        <dbReference type="ChEBI" id="CHEBI:30616"/>
    </ligand>
</feature>
<feature type="binding site" evidence="13">
    <location>
        <begin position="20"/>
        <end position="25"/>
    </location>
    <ligand>
        <name>ATP</name>
        <dbReference type="ChEBI" id="CHEBI:30616"/>
    </ligand>
</feature>
<dbReference type="Proteomes" id="UP001608902">
    <property type="component" value="Unassembled WGS sequence"/>
</dbReference>
<dbReference type="Gene3D" id="1.10.10.520">
    <property type="entry name" value="Ubiquitin activating enzymes (Uba3). Chain: B, domain 2"/>
    <property type="match status" value="1"/>
</dbReference>
<evidence type="ECO:0000256" key="2">
    <source>
        <dbReference type="ARBA" id="ARBA00004718"/>
    </source>
</evidence>
<reference evidence="19 20" key="1">
    <citation type="submission" date="2024-08" db="EMBL/GenBank/DDBJ databases">
        <title>Gnathostoma spinigerum genome.</title>
        <authorList>
            <person name="Gonzalez-Bertolin B."/>
            <person name="Monzon S."/>
            <person name="Zaballos A."/>
            <person name="Jimenez P."/>
            <person name="Dekumyoy P."/>
            <person name="Varona S."/>
            <person name="Cuesta I."/>
            <person name="Sumanam S."/>
            <person name="Adisakwattana P."/>
            <person name="Gasser R.B."/>
            <person name="Hernandez-Gonzalez A."/>
            <person name="Young N.D."/>
            <person name="Perteguer M.J."/>
        </authorList>
    </citation>
    <scope>NUCLEOTIDE SEQUENCE [LARGE SCALE GENOMIC DNA]</scope>
    <source>
        <strain evidence="19">AL3</strain>
        <tissue evidence="19">Liver</tissue>
    </source>
</reference>
<sequence length="591" mass="66155">MGWRDQSFLSALKCRILVVGAGGIGCELLKNLVLTGFSDIEVIDLDTIEVSNLNRQFLFRREHVGKSKAATAAESVSAFAKDVKIVYHYDSIVSEKYSVDFFQQFTVVLNALDNRAARNHVNRMCHHANVPLVESGSSGYLGQVSVIIRGRTECYECIPQQAQKTYPGCTIRNTPSEHIHCTVWAKHLFNQLFGEDDAEDDVSPDLTDEEISEGKVTNGGASEHRKLNSGDEHSTNGVDHIEKSETQTEVEKKRESTRNWAASHSYDPQRLFQKFFNEDIKYLLSMENLWKERRKPTPLVWNDLPNEHAGSSRGEMHPDVWTVLTCRNEFQTSMKELAKRSANGSILTWDKDDDAAMHFVAACANMRAYIFNIPMRTLFDIKSMAGNIIPAIATTNAIVAGMIVVEALKIVRGQFDRVRDVFIMPKPNHQGKILVDQIRSKPNQSCIVCSDKRDITLRVNVNETSVRSLETKFLKGVLNMVAPDVLVSMSNMIIISSDEDEMDAEVGDKTLAAVGVVHGSFLECDDFLQQLNFRLLIFHSLSLKADEFEIASDSASADLSSGNTEEGKTKRKLDVAENECDVPTKRSHQSV</sequence>
<comment type="subcellular location">
    <subcellularLocation>
        <location evidence="1">Nucleus</location>
    </subcellularLocation>
</comment>
<dbReference type="InterPro" id="IPR000594">
    <property type="entry name" value="ThiF_NAD_FAD-bd"/>
</dbReference>
<dbReference type="InterPro" id="IPR042449">
    <property type="entry name" value="Ub-E1_IAD_1"/>
</dbReference>
<feature type="region of interest" description="Disordered" evidence="16">
    <location>
        <begin position="554"/>
        <end position="591"/>
    </location>
</feature>
<feature type="compositionally biased region" description="Acidic residues" evidence="16">
    <location>
        <begin position="199"/>
        <end position="211"/>
    </location>
</feature>
<comment type="caution">
    <text evidence="19">The sequence shown here is derived from an EMBL/GenBank/DDBJ whole genome shotgun (WGS) entry which is preliminary data.</text>
</comment>
<dbReference type="Pfam" id="PF00899">
    <property type="entry name" value="ThiF"/>
    <property type="match status" value="1"/>
</dbReference>
<dbReference type="GO" id="GO:0019948">
    <property type="term" value="F:SUMO activating enzyme activity"/>
    <property type="evidence" value="ECO:0007669"/>
    <property type="project" value="UniProtKB-UniRule"/>
</dbReference>
<evidence type="ECO:0000256" key="11">
    <source>
        <dbReference type="PIRNR" id="PIRNR039133"/>
    </source>
</evidence>
<evidence type="ECO:0000313" key="20">
    <source>
        <dbReference type="Proteomes" id="UP001608902"/>
    </source>
</evidence>
<evidence type="ECO:0000256" key="16">
    <source>
        <dbReference type="SAM" id="MobiDB-lite"/>
    </source>
</evidence>
<dbReference type="InterPro" id="IPR033127">
    <property type="entry name" value="UBQ-activ_enz_E1_Cys_AS"/>
</dbReference>
<proteinExistence type="inferred from homology"/>
<name>A0ABD6EDD7_9BILA</name>
<feature type="active site" description="Glycyl thioester intermediate" evidence="12 15">
    <location>
        <position position="169"/>
    </location>
</feature>
<feature type="domain" description="THIF-type NAD/FAD binding fold" evidence="17">
    <location>
        <begin position="11"/>
        <end position="414"/>
    </location>
</feature>
<keyword evidence="9 11" id="KW-0067">ATP-binding</keyword>
<dbReference type="SUPFAM" id="SSF69572">
    <property type="entry name" value="Activating enzymes of the ubiquitin-like proteins"/>
    <property type="match status" value="1"/>
</dbReference>
<feature type="domain" description="Ubiquitin/SUMO-activating enzyme ubiquitin-like" evidence="18">
    <location>
        <begin position="457"/>
        <end position="540"/>
    </location>
</feature>
<keyword evidence="10" id="KW-0539">Nucleus</keyword>
<dbReference type="InterPro" id="IPR023318">
    <property type="entry name" value="Ub_act_enz_dom_a_sf"/>
</dbReference>
<feature type="compositionally biased region" description="Basic and acidic residues" evidence="16">
    <location>
        <begin position="222"/>
        <end position="257"/>
    </location>
</feature>
<dbReference type="PIRSF" id="PIRSF039133">
    <property type="entry name" value="SUMO_E1B"/>
    <property type="match status" value="1"/>
</dbReference>
<evidence type="ECO:0000256" key="3">
    <source>
        <dbReference type="ARBA" id="ARBA00005673"/>
    </source>
</evidence>
<feature type="binding site" evidence="14">
    <location>
        <position position="154"/>
    </location>
    <ligand>
        <name>Zn(2+)</name>
        <dbReference type="ChEBI" id="CHEBI:29105"/>
    </ligand>
</feature>
<dbReference type="Pfam" id="PF14732">
    <property type="entry name" value="UAE_UbL"/>
    <property type="match status" value="1"/>
</dbReference>
<evidence type="ECO:0000256" key="5">
    <source>
        <dbReference type="ARBA" id="ARBA00022723"/>
    </source>
</evidence>
<dbReference type="GO" id="GO:0005524">
    <property type="term" value="F:ATP binding"/>
    <property type="evidence" value="ECO:0007669"/>
    <property type="project" value="UniProtKB-UniRule"/>
</dbReference>
<protein>
    <recommendedName>
        <fullName evidence="11">SUMO-activating enzyme subunit</fullName>
    </recommendedName>
</protein>
<dbReference type="InterPro" id="IPR028077">
    <property type="entry name" value="UAE_UbL_dom"/>
</dbReference>
<keyword evidence="8 11" id="KW-0862">Zinc</keyword>
<accession>A0ABD6EDD7</accession>
<dbReference type="GO" id="GO:0016925">
    <property type="term" value="P:protein sumoylation"/>
    <property type="evidence" value="ECO:0007669"/>
    <property type="project" value="UniProtKB-UniRule"/>
</dbReference>
<feature type="compositionally biased region" description="Basic and acidic residues" evidence="16">
    <location>
        <begin position="565"/>
        <end position="575"/>
    </location>
</feature>
<keyword evidence="6 11" id="KW-0547">Nucleotide-binding</keyword>
<evidence type="ECO:0000256" key="1">
    <source>
        <dbReference type="ARBA" id="ARBA00004123"/>
    </source>
</evidence>
<dbReference type="PANTHER" id="PTHR10953">
    <property type="entry name" value="UBIQUITIN-ACTIVATING ENZYME E1"/>
    <property type="match status" value="1"/>
</dbReference>
<dbReference type="GO" id="GO:0031510">
    <property type="term" value="C:SUMO activating enzyme complex"/>
    <property type="evidence" value="ECO:0007669"/>
    <property type="project" value="UniProtKB-UniRule"/>
</dbReference>
<dbReference type="InterPro" id="IPR045886">
    <property type="entry name" value="ThiF/MoeB/HesA"/>
</dbReference>
<feature type="binding site" evidence="14">
    <location>
        <position position="157"/>
    </location>
    <ligand>
        <name>Zn(2+)</name>
        <dbReference type="ChEBI" id="CHEBI:29105"/>
    </ligand>
</feature>
<dbReference type="GO" id="GO:0046872">
    <property type="term" value="F:metal ion binding"/>
    <property type="evidence" value="ECO:0007669"/>
    <property type="project" value="UniProtKB-KW"/>
</dbReference>
<dbReference type="AlphaFoldDB" id="A0ABD6EDD7"/>
<dbReference type="PANTHER" id="PTHR10953:SF5">
    <property type="entry name" value="SUMO-ACTIVATING ENZYME SUBUNIT 2"/>
    <property type="match status" value="1"/>
</dbReference>
<evidence type="ECO:0000256" key="9">
    <source>
        <dbReference type="ARBA" id="ARBA00022840"/>
    </source>
</evidence>
<keyword evidence="7 11" id="KW-0833">Ubl conjugation pathway</keyword>
<comment type="subunit">
    <text evidence="11">Heterodimer.</text>
</comment>
<keyword evidence="20" id="KW-1185">Reference proteome</keyword>
<feature type="region of interest" description="Disordered" evidence="16">
    <location>
        <begin position="199"/>
        <end position="261"/>
    </location>
</feature>
<dbReference type="PROSITE" id="PS00865">
    <property type="entry name" value="UBIQUITIN_ACTIVAT_2"/>
    <property type="match status" value="1"/>
</dbReference>
<evidence type="ECO:0000256" key="4">
    <source>
        <dbReference type="ARBA" id="ARBA00022679"/>
    </source>
</evidence>
<evidence type="ECO:0000256" key="10">
    <source>
        <dbReference type="ARBA" id="ARBA00023242"/>
    </source>
</evidence>
<dbReference type="Gene3D" id="3.50.50.80">
    <property type="entry name" value="Ubiquitin-activating enzyme E1, inactive adenylation domain, subdomain 1"/>
    <property type="match status" value="1"/>
</dbReference>
<dbReference type="FunFam" id="3.40.50.720:FF:000618">
    <property type="entry name" value="SUMO-activating enzyme subunit 2"/>
    <property type="match status" value="1"/>
</dbReference>
<dbReference type="GO" id="GO:0016740">
    <property type="term" value="F:transferase activity"/>
    <property type="evidence" value="ECO:0007669"/>
    <property type="project" value="UniProtKB-KW"/>
</dbReference>
<evidence type="ECO:0000256" key="13">
    <source>
        <dbReference type="PIRSR" id="PIRSR039133-2"/>
    </source>
</evidence>
<feature type="binding site" evidence="13">
    <location>
        <position position="68"/>
    </location>
    <ligand>
        <name>ATP</name>
        <dbReference type="ChEBI" id="CHEBI:30616"/>
    </ligand>
</feature>
<evidence type="ECO:0000259" key="18">
    <source>
        <dbReference type="Pfam" id="PF14732"/>
    </source>
</evidence>
<feature type="binding site" evidence="13">
    <location>
        <position position="44"/>
    </location>
    <ligand>
        <name>ATP</name>
        <dbReference type="ChEBI" id="CHEBI:30616"/>
    </ligand>
</feature>
<evidence type="ECO:0000256" key="6">
    <source>
        <dbReference type="ARBA" id="ARBA00022741"/>
    </source>
</evidence>
<keyword evidence="4" id="KW-0808">Transferase</keyword>
<evidence type="ECO:0000256" key="14">
    <source>
        <dbReference type="PIRSR" id="PIRSR039133-3"/>
    </source>
</evidence>
<feature type="binding site" evidence="13">
    <location>
        <begin position="91"/>
        <end position="92"/>
    </location>
    <ligand>
        <name>ATP</name>
        <dbReference type="ChEBI" id="CHEBI:30616"/>
    </ligand>
</feature>
<dbReference type="PROSITE" id="PS51257">
    <property type="entry name" value="PROKAR_LIPOPROTEIN"/>
    <property type="match status" value="1"/>
</dbReference>
<evidence type="ECO:0000256" key="15">
    <source>
        <dbReference type="PROSITE-ProRule" id="PRU10132"/>
    </source>
</evidence>
<evidence type="ECO:0000259" key="17">
    <source>
        <dbReference type="Pfam" id="PF00899"/>
    </source>
</evidence>
<dbReference type="InterPro" id="IPR035985">
    <property type="entry name" value="Ubiquitin-activating_enz"/>
</dbReference>
<evidence type="ECO:0000256" key="8">
    <source>
        <dbReference type="ARBA" id="ARBA00022833"/>
    </source>
</evidence>
<dbReference type="EMBL" id="JBGFUD010000860">
    <property type="protein sequence ID" value="MFH4975349.1"/>
    <property type="molecule type" value="Genomic_DNA"/>
</dbReference>
<organism evidence="19 20">
    <name type="scientific">Gnathostoma spinigerum</name>
    <dbReference type="NCBI Taxonomy" id="75299"/>
    <lineage>
        <taxon>Eukaryota</taxon>
        <taxon>Metazoa</taxon>
        <taxon>Ecdysozoa</taxon>
        <taxon>Nematoda</taxon>
        <taxon>Chromadorea</taxon>
        <taxon>Rhabditida</taxon>
        <taxon>Spirurina</taxon>
        <taxon>Gnathostomatomorpha</taxon>
        <taxon>Gnathostomatoidea</taxon>
        <taxon>Gnathostomatidae</taxon>
        <taxon>Gnathostoma</taxon>
    </lineage>
</organism>
<evidence type="ECO:0000256" key="12">
    <source>
        <dbReference type="PIRSR" id="PIRSR039133-1"/>
    </source>
</evidence>
<comment type="pathway">
    <text evidence="2 11">Protein modification; protein sumoylation.</text>
</comment>
<keyword evidence="5 11" id="KW-0479">Metal-binding</keyword>
<dbReference type="Gene3D" id="3.10.290.20">
    <property type="entry name" value="Ubiquitin-like 2 activating enzyme e1b. Chain: B, domain 3"/>
    <property type="match status" value="1"/>
</dbReference>